<gene>
    <name evidence="2" type="ORF">A2785_01325</name>
</gene>
<dbReference type="Pfam" id="PF01850">
    <property type="entry name" value="PIN"/>
    <property type="match status" value="1"/>
</dbReference>
<comment type="caution">
    <text evidence="2">The sequence shown here is derived from an EMBL/GenBank/DDBJ whole genome shotgun (WGS) entry which is preliminary data.</text>
</comment>
<accession>A0A1G1VLH3</accession>
<dbReference type="Gene3D" id="3.40.50.1010">
    <property type="entry name" value="5'-nuclease"/>
    <property type="match status" value="1"/>
</dbReference>
<dbReference type="SUPFAM" id="SSF88723">
    <property type="entry name" value="PIN domain-like"/>
    <property type="match status" value="1"/>
</dbReference>
<feature type="domain" description="PIN" evidence="1">
    <location>
        <begin position="1"/>
        <end position="120"/>
    </location>
</feature>
<evidence type="ECO:0000313" key="3">
    <source>
        <dbReference type="Proteomes" id="UP000179069"/>
    </source>
</evidence>
<name>A0A1G1VLH3_9BACT</name>
<dbReference type="EMBL" id="MHCI01000018">
    <property type="protein sequence ID" value="OGY16215.1"/>
    <property type="molecule type" value="Genomic_DNA"/>
</dbReference>
<dbReference type="AlphaFoldDB" id="A0A1G1VLH3"/>
<reference evidence="2 3" key="1">
    <citation type="journal article" date="2016" name="Nat. Commun.">
        <title>Thousands of microbial genomes shed light on interconnected biogeochemical processes in an aquifer system.</title>
        <authorList>
            <person name="Anantharaman K."/>
            <person name="Brown C.T."/>
            <person name="Hug L.A."/>
            <person name="Sharon I."/>
            <person name="Castelle C.J."/>
            <person name="Probst A.J."/>
            <person name="Thomas B.C."/>
            <person name="Singh A."/>
            <person name="Wilkins M.J."/>
            <person name="Karaoz U."/>
            <person name="Brodie E.L."/>
            <person name="Williams K.H."/>
            <person name="Hubbard S.S."/>
            <person name="Banfield J.F."/>
        </authorList>
    </citation>
    <scope>NUCLEOTIDE SEQUENCE [LARGE SCALE GENOMIC DNA]</scope>
</reference>
<dbReference type="InterPro" id="IPR002716">
    <property type="entry name" value="PIN_dom"/>
</dbReference>
<evidence type="ECO:0000313" key="2">
    <source>
        <dbReference type="EMBL" id="OGY16215.1"/>
    </source>
</evidence>
<sequence>MVVDADVILRYLTNDDPQKAERFESFLTSGKKASLTDVTFSEIYWTLRSFYKFPKTKIIHALERLIEIRSIVCDLELLQSTLVILRKHNVSLIDAYNAAYSILRDDRRVLSFDRDFNRLPGIKRLEP</sequence>
<dbReference type="Proteomes" id="UP000179069">
    <property type="component" value="Unassembled WGS sequence"/>
</dbReference>
<dbReference type="InterPro" id="IPR029060">
    <property type="entry name" value="PIN-like_dom_sf"/>
</dbReference>
<proteinExistence type="predicted"/>
<organism evidence="2 3">
    <name type="scientific">Candidatus Chisholmbacteria bacterium RIFCSPHIGHO2_01_FULL_49_18</name>
    <dbReference type="NCBI Taxonomy" id="1797590"/>
    <lineage>
        <taxon>Bacteria</taxon>
        <taxon>Candidatus Chisholmiibacteriota</taxon>
    </lineage>
</organism>
<evidence type="ECO:0000259" key="1">
    <source>
        <dbReference type="Pfam" id="PF01850"/>
    </source>
</evidence>
<protein>
    <recommendedName>
        <fullName evidence="1">PIN domain-containing protein</fullName>
    </recommendedName>
</protein>